<evidence type="ECO:0000313" key="3">
    <source>
        <dbReference type="EMBL" id="MBS7813258.1"/>
    </source>
</evidence>
<accession>A0ABS5QKU0</accession>
<dbReference type="CDD" id="cd13578">
    <property type="entry name" value="PBP2_Bug27"/>
    <property type="match status" value="1"/>
</dbReference>
<keyword evidence="2" id="KW-0732">Signal</keyword>
<organism evidence="3 4">
    <name type="scientific">Roseococcus pinisoli</name>
    <dbReference type="NCBI Taxonomy" id="2835040"/>
    <lineage>
        <taxon>Bacteria</taxon>
        <taxon>Pseudomonadati</taxon>
        <taxon>Pseudomonadota</taxon>
        <taxon>Alphaproteobacteria</taxon>
        <taxon>Acetobacterales</taxon>
        <taxon>Roseomonadaceae</taxon>
        <taxon>Roseococcus</taxon>
    </lineage>
</organism>
<dbReference type="Proteomes" id="UP000766336">
    <property type="component" value="Unassembled WGS sequence"/>
</dbReference>
<dbReference type="InterPro" id="IPR042100">
    <property type="entry name" value="Bug_dom1"/>
</dbReference>
<keyword evidence="4" id="KW-1185">Reference proteome</keyword>
<proteinExistence type="inferred from homology"/>
<dbReference type="Gene3D" id="3.40.190.10">
    <property type="entry name" value="Periplasmic binding protein-like II"/>
    <property type="match status" value="1"/>
</dbReference>
<dbReference type="SUPFAM" id="SSF53850">
    <property type="entry name" value="Periplasmic binding protein-like II"/>
    <property type="match status" value="1"/>
</dbReference>
<sequence length="328" mass="34320">MTARTTRRLLLGAPALALPVAARAQGSAASWPTRPITILVPNPPGGGSDFAARLFVEGLTQALGQTVVIDNRPGANGNIAIQAAVRSAPDGYTLLMQYSGYHAGNPAMMRNLTWDPVRDLQPVGMGTMAPHVIVGAPNLPANTLQEFIAYARANPGKVNFASAGNGSIQHIAGEVLARQIGAQMVHVPYRGAAPALQDVAGGRVELFITTPSSAIGLIQGGQVKALAMASAQRSPGLPNVPTTAEAGLPSFTIDAWFAFFAPSGVPRPILERLNAELRKLAQDPTVRRRAEEGGATVVPMTIAELDALAKREIEQLGNVIRSANITLD</sequence>
<dbReference type="Pfam" id="PF03401">
    <property type="entry name" value="TctC"/>
    <property type="match status" value="1"/>
</dbReference>
<dbReference type="RefSeq" id="WP_213671948.1">
    <property type="nucleotide sequence ID" value="NZ_JAHCDA010000004.1"/>
</dbReference>
<dbReference type="PANTHER" id="PTHR42928:SF5">
    <property type="entry name" value="BLR1237 PROTEIN"/>
    <property type="match status" value="1"/>
</dbReference>
<dbReference type="PANTHER" id="PTHR42928">
    <property type="entry name" value="TRICARBOXYLATE-BINDING PROTEIN"/>
    <property type="match status" value="1"/>
</dbReference>
<dbReference type="PIRSF" id="PIRSF017082">
    <property type="entry name" value="YflP"/>
    <property type="match status" value="1"/>
</dbReference>
<evidence type="ECO:0000256" key="2">
    <source>
        <dbReference type="SAM" id="SignalP"/>
    </source>
</evidence>
<protein>
    <submittedName>
        <fullName evidence="3">Tripartite tricarboxylate transporter substrate binding protein</fullName>
    </submittedName>
</protein>
<comment type="similarity">
    <text evidence="1">Belongs to the UPF0065 (bug) family.</text>
</comment>
<gene>
    <name evidence="3" type="ORF">KHU32_20110</name>
</gene>
<dbReference type="InterPro" id="IPR005064">
    <property type="entry name" value="BUG"/>
</dbReference>
<feature type="chain" id="PRO_5046739296" evidence="2">
    <location>
        <begin position="25"/>
        <end position="328"/>
    </location>
</feature>
<name>A0ABS5QKU0_9PROT</name>
<evidence type="ECO:0000256" key="1">
    <source>
        <dbReference type="ARBA" id="ARBA00006987"/>
    </source>
</evidence>
<feature type="signal peptide" evidence="2">
    <location>
        <begin position="1"/>
        <end position="24"/>
    </location>
</feature>
<evidence type="ECO:0000313" key="4">
    <source>
        <dbReference type="Proteomes" id="UP000766336"/>
    </source>
</evidence>
<dbReference type="EMBL" id="JAHCDA010000004">
    <property type="protein sequence ID" value="MBS7813258.1"/>
    <property type="molecule type" value="Genomic_DNA"/>
</dbReference>
<comment type="caution">
    <text evidence="3">The sequence shown here is derived from an EMBL/GenBank/DDBJ whole genome shotgun (WGS) entry which is preliminary data.</text>
</comment>
<dbReference type="Gene3D" id="3.40.190.150">
    <property type="entry name" value="Bordetella uptake gene, domain 1"/>
    <property type="match status" value="1"/>
</dbReference>
<reference evidence="3 4" key="1">
    <citation type="submission" date="2021-05" db="EMBL/GenBank/DDBJ databases">
        <title>Roseococcus sp. XZZS9, whole genome shotgun sequencing project.</title>
        <authorList>
            <person name="Zhao G."/>
            <person name="Shen L."/>
        </authorList>
    </citation>
    <scope>NUCLEOTIDE SEQUENCE [LARGE SCALE GENOMIC DNA]</scope>
    <source>
        <strain evidence="3 4">XZZS9</strain>
    </source>
</reference>